<feature type="compositionally biased region" description="Acidic residues" evidence="5">
    <location>
        <begin position="102"/>
        <end position="116"/>
    </location>
</feature>
<comment type="similarity">
    <text evidence="2">Belongs to the ESF1 family.</text>
</comment>
<evidence type="ECO:0000256" key="5">
    <source>
        <dbReference type="SAM" id="MobiDB-lite"/>
    </source>
</evidence>
<comment type="caution">
    <text evidence="8">The sequence shown here is derived from an EMBL/GenBank/DDBJ whole genome shotgun (WGS) entry which is preliminary data.</text>
</comment>
<feature type="domain" description="NUC153" evidence="6">
    <location>
        <begin position="603"/>
        <end position="626"/>
    </location>
</feature>
<dbReference type="InterPro" id="IPR012580">
    <property type="entry name" value="NUC153"/>
</dbReference>
<evidence type="ECO:0000313" key="8">
    <source>
        <dbReference type="EMBL" id="PRQ47340.1"/>
    </source>
</evidence>
<feature type="region of interest" description="Disordered" evidence="5">
    <location>
        <begin position="52"/>
        <end position="176"/>
    </location>
</feature>
<keyword evidence="3" id="KW-0175">Coiled coil</keyword>
<feature type="compositionally biased region" description="Basic and acidic residues" evidence="5">
    <location>
        <begin position="689"/>
        <end position="699"/>
    </location>
</feature>
<feature type="region of interest" description="Disordered" evidence="5">
    <location>
        <begin position="251"/>
        <end position="276"/>
    </location>
</feature>
<dbReference type="AlphaFoldDB" id="A0A2P6RLM2"/>
<feature type="compositionally biased region" description="Basic and acidic residues" evidence="5">
    <location>
        <begin position="92"/>
        <end position="101"/>
    </location>
</feature>
<accession>A0A2P6RLM2</accession>
<protein>
    <submittedName>
        <fullName evidence="8">Uncharacterized protein</fullName>
    </submittedName>
</protein>
<name>A0A2P6RLM2_ROSCH</name>
<dbReference type="GO" id="GO:0003723">
    <property type="term" value="F:RNA binding"/>
    <property type="evidence" value="ECO:0007669"/>
    <property type="project" value="TreeGrafter"/>
</dbReference>
<feature type="compositionally biased region" description="Basic and acidic residues" evidence="5">
    <location>
        <begin position="462"/>
        <end position="476"/>
    </location>
</feature>
<feature type="region of interest" description="Disordered" evidence="5">
    <location>
        <begin position="689"/>
        <end position="713"/>
    </location>
</feature>
<dbReference type="GO" id="GO:0005730">
    <property type="term" value="C:nucleolus"/>
    <property type="evidence" value="ECO:0007669"/>
    <property type="project" value="UniProtKB-SubCell"/>
</dbReference>
<dbReference type="GO" id="GO:0006364">
    <property type="term" value="P:rRNA processing"/>
    <property type="evidence" value="ECO:0007669"/>
    <property type="project" value="InterPro"/>
</dbReference>
<feature type="compositionally biased region" description="Low complexity" evidence="5">
    <location>
        <begin position="158"/>
        <end position="167"/>
    </location>
</feature>
<dbReference type="InterPro" id="IPR039754">
    <property type="entry name" value="Esf1"/>
</dbReference>
<dbReference type="OMA" id="YEMEMSW"/>
<comment type="subcellular location">
    <subcellularLocation>
        <location evidence="1">Nucleus</location>
        <location evidence="1">Nucleolus</location>
    </subcellularLocation>
</comment>
<dbReference type="OrthoDB" id="431825at2759"/>
<evidence type="ECO:0000256" key="2">
    <source>
        <dbReference type="ARBA" id="ARBA00009087"/>
    </source>
</evidence>
<feature type="compositionally biased region" description="Basic residues" evidence="5">
    <location>
        <begin position="576"/>
        <end position="586"/>
    </location>
</feature>
<feature type="compositionally biased region" description="Basic and acidic residues" evidence="5">
    <location>
        <begin position="532"/>
        <end position="572"/>
    </location>
</feature>
<dbReference type="Proteomes" id="UP000238479">
    <property type="component" value="Chromosome 2"/>
</dbReference>
<evidence type="ECO:0000256" key="4">
    <source>
        <dbReference type="ARBA" id="ARBA00023242"/>
    </source>
</evidence>
<dbReference type="Pfam" id="PF25121">
    <property type="entry name" value="RRM_ESF1"/>
    <property type="match status" value="1"/>
</dbReference>
<feature type="region of interest" description="Disordered" evidence="5">
    <location>
        <begin position="1"/>
        <end position="21"/>
    </location>
</feature>
<feature type="compositionally biased region" description="Basic and acidic residues" evidence="5">
    <location>
        <begin position="251"/>
        <end position="262"/>
    </location>
</feature>
<keyword evidence="9" id="KW-1185">Reference proteome</keyword>
<feature type="compositionally biased region" description="Basic residues" evidence="5">
    <location>
        <begin position="1"/>
        <end position="10"/>
    </location>
</feature>
<sequence length="713" mass="81978">MGSKKKNRKNKKEDNNIITDPRFASVHWDPRFKNAPKHKAKVEIDDRFKAMFTDPRFASSSAPSDKRGKLKKKADPGEALRHYYQTNEDQEEVKYDKVNTKEDEEEDELSDEEVESEKEAEKVNLEEEESESEEEEEKANLEEEESESEELEEDDVAGSESETTTDTGTDDEEEDEVVFEDGMPAMQNENIPEIEKETHRLAVVNLDWRYVKAVDLFVVLRSFLPKGGEMKSVAVYPSDFGIQRMKEEEIHGPVGLFDKKDEEGDEESDDDDDNDELINQKMRAYEKSRLRYYYAVVECDSSATADYLYRNCDGVEFERSSNTLDLRFIPDSLEIKHPPRDIATEVPSNYVGLDFQTRALQQSKIDISWDEDEPGRRTLKRKFTADQLDEMEMNEFLASDESESDEAEDEAADDAEDKPDKKSKKRDMYRALIQSGDGDGSDEDGEEDGQDMEVTFNTGLEDLSKRILEKKDRESETVWDAYLRKRREKKKAKRNRSNDSSEDESSDSDQEAKEEPDDFFIEEPSVKKSKKESRSKSNKEEKQRQDMEKEAEASRNELELLLADDKGADKGVKGYNLKRKKAKGKKGKEVPEENNIPTADLEDPRFAVMFTSPLFALDPTDPQFKRSATYARQAALRQRNGGPEEVPEREVKVQSEGFSSKIGKSSLIKSIKMKAKPFERKEEILQFQGKKETKVEQDPRTLVQPVKKKAKVG</sequence>
<feature type="domain" description="ESF1 RRM" evidence="7">
    <location>
        <begin position="198"/>
        <end position="344"/>
    </location>
</feature>
<feature type="compositionally biased region" description="Basic residues" evidence="5">
    <location>
        <begin position="484"/>
        <end position="495"/>
    </location>
</feature>
<dbReference type="InterPro" id="IPR056750">
    <property type="entry name" value="RRM_ESF1"/>
</dbReference>
<feature type="compositionally biased region" description="Acidic residues" evidence="5">
    <location>
        <begin position="439"/>
        <end position="451"/>
    </location>
</feature>
<dbReference type="PANTHER" id="PTHR12202:SF0">
    <property type="entry name" value="ESF1 HOMOLOG"/>
    <property type="match status" value="1"/>
</dbReference>
<evidence type="ECO:0000256" key="1">
    <source>
        <dbReference type="ARBA" id="ARBA00004604"/>
    </source>
</evidence>
<evidence type="ECO:0000313" key="9">
    <source>
        <dbReference type="Proteomes" id="UP000238479"/>
    </source>
</evidence>
<feature type="region of interest" description="Disordered" evidence="5">
    <location>
        <begin position="397"/>
        <end position="598"/>
    </location>
</feature>
<reference evidence="8 9" key="1">
    <citation type="journal article" date="2018" name="Nat. Genet.">
        <title>The Rosa genome provides new insights in the design of modern roses.</title>
        <authorList>
            <person name="Bendahmane M."/>
        </authorList>
    </citation>
    <scope>NUCLEOTIDE SEQUENCE [LARGE SCALE GENOMIC DNA]</scope>
    <source>
        <strain evidence="9">cv. Old Blush</strain>
    </source>
</reference>
<evidence type="ECO:0000259" key="7">
    <source>
        <dbReference type="Pfam" id="PF25121"/>
    </source>
</evidence>
<dbReference type="Pfam" id="PF08159">
    <property type="entry name" value="NUC153"/>
    <property type="match status" value="1"/>
</dbReference>
<dbReference type="EMBL" id="PDCK01000040">
    <property type="protein sequence ID" value="PRQ47340.1"/>
    <property type="molecule type" value="Genomic_DNA"/>
</dbReference>
<feature type="compositionally biased region" description="Acidic residues" evidence="5">
    <location>
        <begin position="397"/>
        <end position="417"/>
    </location>
</feature>
<evidence type="ECO:0000259" key="6">
    <source>
        <dbReference type="Pfam" id="PF08159"/>
    </source>
</evidence>
<gene>
    <name evidence="8" type="ORF">RchiOBHm_Chr2g0098611</name>
</gene>
<dbReference type="PANTHER" id="PTHR12202">
    <property type="entry name" value="ESF1 HOMOLOG"/>
    <property type="match status" value="1"/>
</dbReference>
<dbReference type="STRING" id="74649.A0A2P6RLM2"/>
<organism evidence="8 9">
    <name type="scientific">Rosa chinensis</name>
    <name type="common">China rose</name>
    <dbReference type="NCBI Taxonomy" id="74649"/>
    <lineage>
        <taxon>Eukaryota</taxon>
        <taxon>Viridiplantae</taxon>
        <taxon>Streptophyta</taxon>
        <taxon>Embryophyta</taxon>
        <taxon>Tracheophyta</taxon>
        <taxon>Spermatophyta</taxon>
        <taxon>Magnoliopsida</taxon>
        <taxon>eudicotyledons</taxon>
        <taxon>Gunneridae</taxon>
        <taxon>Pentapetalae</taxon>
        <taxon>rosids</taxon>
        <taxon>fabids</taxon>
        <taxon>Rosales</taxon>
        <taxon>Rosaceae</taxon>
        <taxon>Rosoideae</taxon>
        <taxon>Rosoideae incertae sedis</taxon>
        <taxon>Rosa</taxon>
    </lineage>
</organism>
<dbReference type="Gramene" id="PRQ47340">
    <property type="protein sequence ID" value="PRQ47340"/>
    <property type="gene ID" value="RchiOBHm_Chr2g0098611"/>
</dbReference>
<proteinExistence type="inferred from homology"/>
<evidence type="ECO:0000256" key="3">
    <source>
        <dbReference type="ARBA" id="ARBA00023054"/>
    </source>
</evidence>
<feature type="region of interest" description="Disordered" evidence="5">
    <location>
        <begin position="630"/>
        <end position="657"/>
    </location>
</feature>
<feature type="compositionally biased region" description="Acidic residues" evidence="5">
    <location>
        <begin position="263"/>
        <end position="276"/>
    </location>
</feature>
<keyword evidence="4" id="KW-0539">Nucleus</keyword>
<feature type="compositionally biased region" description="Acidic residues" evidence="5">
    <location>
        <begin position="500"/>
        <end position="521"/>
    </location>
</feature>
<feature type="compositionally biased region" description="Acidic residues" evidence="5">
    <location>
        <begin position="126"/>
        <end position="157"/>
    </location>
</feature>